<gene>
    <name evidence="3" type="ORF">M4486_03560</name>
</gene>
<dbReference type="InterPro" id="IPR047687">
    <property type="entry name" value="OMA_tautomer-like"/>
</dbReference>
<dbReference type="SUPFAM" id="SSF54506">
    <property type="entry name" value="Diaminopimelate epimerase-like"/>
    <property type="match status" value="2"/>
</dbReference>
<keyword evidence="2 3" id="KW-0413">Isomerase</keyword>
<dbReference type="PANTHER" id="PTHR43709:SF3">
    <property type="entry name" value="ISOMERASE YBHH-RELATED"/>
    <property type="match status" value="1"/>
</dbReference>
<evidence type="ECO:0000256" key="2">
    <source>
        <dbReference type="ARBA" id="ARBA00023235"/>
    </source>
</evidence>
<evidence type="ECO:0000256" key="1">
    <source>
        <dbReference type="ARBA" id="ARBA00007673"/>
    </source>
</evidence>
<dbReference type="EC" id="5.3.2.8" evidence="3"/>
<protein>
    <submittedName>
        <fullName evidence="3">4-oxalomesaconate tautomerase</fullName>
        <ecNumber evidence="3">5.3.2.8</ecNumber>
    </submittedName>
</protein>
<dbReference type="Pfam" id="PF04303">
    <property type="entry name" value="PrpF"/>
    <property type="match status" value="1"/>
</dbReference>
<evidence type="ECO:0000313" key="3">
    <source>
        <dbReference type="EMBL" id="UQN30430.1"/>
    </source>
</evidence>
<proteinExistence type="inferred from homology"/>
<dbReference type="EMBL" id="CP097218">
    <property type="protein sequence ID" value="UQN30430.1"/>
    <property type="molecule type" value="Genomic_DNA"/>
</dbReference>
<dbReference type="Proteomes" id="UP001055868">
    <property type="component" value="Chromosome"/>
</dbReference>
<dbReference type="PANTHER" id="PTHR43709">
    <property type="entry name" value="ACONITATE ISOMERASE-RELATED"/>
    <property type="match status" value="1"/>
</dbReference>
<reference evidence="3" key="1">
    <citation type="submission" date="2022-05" db="EMBL/GenBank/DDBJ databases">
        <title>Genomic analysis of Brachybacterium sp. CBA3104.</title>
        <authorList>
            <person name="Roh S.W."/>
            <person name="Kim Y.B."/>
            <person name="Kim Y."/>
        </authorList>
    </citation>
    <scope>NUCLEOTIDE SEQUENCE</scope>
    <source>
        <strain evidence="3">CBA3104</strain>
    </source>
</reference>
<dbReference type="GO" id="GO:0016853">
    <property type="term" value="F:isomerase activity"/>
    <property type="evidence" value="ECO:0007669"/>
    <property type="project" value="UniProtKB-KW"/>
</dbReference>
<evidence type="ECO:0000313" key="4">
    <source>
        <dbReference type="Proteomes" id="UP001055868"/>
    </source>
</evidence>
<name>A0ABY4NAW6_9MICO</name>
<accession>A0ABY4NAW6</accession>
<sequence>MSRQTAVPSRLMRGGTSRGPFFRAEDLPRDVRTRDRVLLSVLGSPHPLQVDGIGGGHPLTSKAGIVEPSSVPGVDLDFTFAQMQPDSDVVQTTANCGNMLAAVLPFAIETGMIRPEHDTTSRVVRTVNTGLVVQAEVRTPRDRNGERYVEYEGDCAIDGAPGSGSPVFLTFLDTAGSVAPSLLPTGNLVDDLTIGHGESFRATLIDNGQPLVLLDARDLGIEGTEDPARLGADRGLRTTLESLRIRAGELMGLGDVSAANYPKMTLLSAPRSGGAVATRSFIPHTVHTSIGVLAALTVATAACMPGSVAAELGRPGSGVRRRLAIEHPSGALEIDMRMSDEGTVEAVGITRTARTLMAGTVEVPGQVWDGTQGESR</sequence>
<keyword evidence="4" id="KW-1185">Reference proteome</keyword>
<dbReference type="InterPro" id="IPR007400">
    <property type="entry name" value="PrpF-like"/>
</dbReference>
<comment type="similarity">
    <text evidence="1">Belongs to the PrpF family.</text>
</comment>
<dbReference type="NCBIfam" id="NF033377">
    <property type="entry name" value="OMA_tautomer"/>
    <property type="match status" value="1"/>
</dbReference>
<organism evidence="3 4">
    <name type="scientific">Brachybacterium kimchii</name>
    <dbReference type="NCBI Taxonomy" id="2942909"/>
    <lineage>
        <taxon>Bacteria</taxon>
        <taxon>Bacillati</taxon>
        <taxon>Actinomycetota</taxon>
        <taxon>Actinomycetes</taxon>
        <taxon>Micrococcales</taxon>
        <taxon>Dermabacteraceae</taxon>
        <taxon>Brachybacterium</taxon>
    </lineage>
</organism>
<dbReference type="RefSeq" id="WP_249479729.1">
    <property type="nucleotide sequence ID" value="NZ_CP097218.1"/>
</dbReference>
<dbReference type="Gene3D" id="3.10.310.10">
    <property type="entry name" value="Diaminopimelate Epimerase, Chain A, domain 1"/>
    <property type="match status" value="2"/>
</dbReference>